<proteinExistence type="predicted"/>
<reference evidence="1 2" key="1">
    <citation type="journal article" date="2020" name="Syst. Appl. Microbiol.">
        <title>Alienimonas chondri sp. nov., a novel planctomycete isolated from the biofilm of the red alga Chondrus crispus.</title>
        <authorList>
            <person name="Vitorino I."/>
            <person name="Albuquerque L."/>
            <person name="Wiegand S."/>
            <person name="Kallscheuer N."/>
            <person name="da Costa M.S."/>
            <person name="Lobo-da-Cunha A."/>
            <person name="Jogler C."/>
            <person name="Lage O.M."/>
        </authorList>
    </citation>
    <scope>NUCLEOTIDE SEQUENCE [LARGE SCALE GENOMIC DNA]</scope>
    <source>
        <strain evidence="1 2">LzC2</strain>
    </source>
</reference>
<protein>
    <submittedName>
        <fullName evidence="1">Uncharacterized protein</fullName>
    </submittedName>
</protein>
<evidence type="ECO:0000313" key="2">
    <source>
        <dbReference type="Proteomes" id="UP000609651"/>
    </source>
</evidence>
<comment type="caution">
    <text evidence="1">The sequence shown here is derived from an EMBL/GenBank/DDBJ whole genome shotgun (WGS) entry which is preliminary data.</text>
</comment>
<evidence type="ECO:0000313" key="1">
    <source>
        <dbReference type="EMBL" id="NNJ27596.1"/>
    </source>
</evidence>
<dbReference type="RefSeq" id="WP_171189504.1">
    <property type="nucleotide sequence ID" value="NZ_WTPX01000171.1"/>
</dbReference>
<dbReference type="EMBL" id="WTPX01000171">
    <property type="protein sequence ID" value="NNJ27596.1"/>
    <property type="molecule type" value="Genomic_DNA"/>
</dbReference>
<accession>A0ABX1VHN9</accession>
<sequence>MKREQNENVIEAEQIDWWDVEDSPEGPAGFRLGRVGVAAGLVAEVGPEAVTEALARHWAGDWGDVTRGEACRNRQGLQTRGRLSSRYNRPDGSAVGVVTAADRSTTVFRRVGLRRIRYGELLYGRNGIAMRYGSVLGVYDTHPDAPADRPEPVARFEIQTGEAGPVRFVLQGESELFDLREATAFAIARHRGRKTNCG</sequence>
<name>A0ABX1VHN9_9PLAN</name>
<organism evidence="1 2">
    <name type="scientific">Alienimonas chondri</name>
    <dbReference type="NCBI Taxonomy" id="2681879"/>
    <lineage>
        <taxon>Bacteria</taxon>
        <taxon>Pseudomonadati</taxon>
        <taxon>Planctomycetota</taxon>
        <taxon>Planctomycetia</taxon>
        <taxon>Planctomycetales</taxon>
        <taxon>Planctomycetaceae</taxon>
        <taxon>Alienimonas</taxon>
    </lineage>
</organism>
<keyword evidence="2" id="KW-1185">Reference proteome</keyword>
<gene>
    <name evidence="1" type="ORF">LzC2_37030</name>
</gene>
<dbReference type="Proteomes" id="UP000609651">
    <property type="component" value="Unassembled WGS sequence"/>
</dbReference>